<dbReference type="Gene3D" id="2.130.10.10">
    <property type="entry name" value="YVTN repeat-like/Quinoprotein amine dehydrogenase"/>
    <property type="match status" value="1"/>
</dbReference>
<organism evidence="1">
    <name type="scientific">Ananas comosus var. bracteatus</name>
    <name type="common">red pineapple</name>
    <dbReference type="NCBI Taxonomy" id="296719"/>
    <lineage>
        <taxon>Eukaryota</taxon>
        <taxon>Viridiplantae</taxon>
        <taxon>Streptophyta</taxon>
        <taxon>Embryophyta</taxon>
        <taxon>Tracheophyta</taxon>
        <taxon>Spermatophyta</taxon>
        <taxon>Magnoliopsida</taxon>
        <taxon>Liliopsida</taxon>
        <taxon>Poales</taxon>
        <taxon>Bromeliaceae</taxon>
        <taxon>Bromelioideae</taxon>
        <taxon>Ananas</taxon>
    </lineage>
</organism>
<dbReference type="InterPro" id="IPR044694">
    <property type="entry name" value="NUP214"/>
</dbReference>
<dbReference type="GO" id="GO:0006405">
    <property type="term" value="P:RNA export from nucleus"/>
    <property type="evidence" value="ECO:0007669"/>
    <property type="project" value="InterPro"/>
</dbReference>
<dbReference type="InterPro" id="IPR015943">
    <property type="entry name" value="WD40/YVTN_repeat-like_dom_sf"/>
</dbReference>
<accession>A0A6V7PDQ0</accession>
<name>A0A6V7PDQ0_ANACO</name>
<dbReference type="PANTHER" id="PTHR34418">
    <property type="entry name" value="NUCLEAR PORE COMPLEX PROTEIN NUP214 ISOFORM X1"/>
    <property type="match status" value="1"/>
</dbReference>
<reference evidence="1" key="1">
    <citation type="submission" date="2020-07" db="EMBL/GenBank/DDBJ databases">
        <authorList>
            <person name="Lin J."/>
        </authorList>
    </citation>
    <scope>NUCLEOTIDE SEQUENCE</scope>
</reference>
<sequence>MAQEPDDHLIRLDEEIEGDRGASADYVFRRIGESVPLLPSDSRFDLQNPPSRPLAVSDRFGTLFLAHSEGFLVARTRDVIEKAKAIKEKGKGPCVQDSAVVDVRIGRVSILSLSSDSSTLAATIGGEIHFFSVPSLLSKEQEPSFSCSLNGSVKDLKWQKNAGLSYASLSSDGSLYLGRQKEQLRNVMENVADGLYIYLYIMNRSYFNFIEVHRLAP</sequence>
<evidence type="ECO:0000313" key="1">
    <source>
        <dbReference type="EMBL" id="CAD1828971.1"/>
    </source>
</evidence>
<dbReference type="SUPFAM" id="SSF117289">
    <property type="entry name" value="Nucleoporin domain"/>
    <property type="match status" value="1"/>
</dbReference>
<dbReference type="GO" id="GO:0017056">
    <property type="term" value="F:structural constituent of nuclear pore"/>
    <property type="evidence" value="ECO:0007669"/>
    <property type="project" value="InterPro"/>
</dbReference>
<dbReference type="PANTHER" id="PTHR34418:SF3">
    <property type="entry name" value="NUCLEAR PORE COMPLEX PROTEIN NUP214"/>
    <property type="match status" value="1"/>
</dbReference>
<protein>
    <submittedName>
        <fullName evidence="1">Uncharacterized protein</fullName>
    </submittedName>
</protein>
<dbReference type="AlphaFoldDB" id="A0A6V7PDQ0"/>
<gene>
    <name evidence="1" type="ORF">CB5_LOCUS12182</name>
</gene>
<dbReference type="EMBL" id="LR862147">
    <property type="protein sequence ID" value="CAD1828971.1"/>
    <property type="molecule type" value="Genomic_DNA"/>
</dbReference>
<proteinExistence type="predicted"/>